<accession>M0M860</accession>
<dbReference type="PATRIC" id="fig|1132509.6.peg.83"/>
<evidence type="ECO:0000256" key="1">
    <source>
        <dbReference type="SAM" id="MobiDB-lite"/>
    </source>
</evidence>
<sequence length="434" mass="48058">MDAQALSLVRAICGRIDEHVPRQGREQADYARQLFEHLDKPGGGVESIDEPWIAKTPIADLGNWSDDPWEGPSYAIDASTLTGTEYTNGLIMDTAYAKLGVGGIGVDREAERAGTVKTVVYFDEGESSIRGEEFSDPDSPVEGELVTYDAGGDSTQNLSKAVSSVAQSLAEGEHARRMLDEVDGPLFLDGSLYPLGVLYWVLLDNAGITSPAASWDIPREIVANYIDVVETQYDRGYPVVGVVKTSTTAQLVDSLEEKIRQHGVVDENGLRPDVSWTRDHQYIAEVLQGGTLNDLTYTSWFVSTELGAGRLGDTEILEPFAEDLEFGEPGDYRRAFFYVRLPRQGFVFRVETPLLFVLDDEEVRDEIQNKALKEIAKRRDVPQAVKRADRIAGISQGNRKTIRGVLESSAPTQNYNWDGRWSQDDLNGMEPDDE</sequence>
<protein>
    <recommendedName>
        <fullName evidence="2">NurA domain-containing protein</fullName>
    </recommendedName>
</protein>
<evidence type="ECO:0000313" key="3">
    <source>
        <dbReference type="EMBL" id="EMA41992.1"/>
    </source>
</evidence>
<feature type="region of interest" description="Disordered" evidence="1">
    <location>
        <begin position="411"/>
        <end position="434"/>
    </location>
</feature>
<dbReference type="EMBL" id="AOMB01000003">
    <property type="protein sequence ID" value="EMA41992.1"/>
    <property type="molecule type" value="Genomic_DNA"/>
</dbReference>
<dbReference type="Pfam" id="PF09376">
    <property type="entry name" value="NurA"/>
    <property type="match status" value="1"/>
</dbReference>
<comment type="caution">
    <text evidence="3">The sequence shown here is derived from an EMBL/GenBank/DDBJ whole genome shotgun (WGS) entry which is preliminary data.</text>
</comment>
<dbReference type="SMART" id="SM00933">
    <property type="entry name" value="NurA"/>
    <property type="match status" value="1"/>
</dbReference>
<reference evidence="3 4" key="1">
    <citation type="journal article" date="2014" name="PLoS Genet.">
        <title>Phylogenetically driven sequencing of extremely halophilic archaea reveals strategies for static and dynamic osmo-response.</title>
        <authorList>
            <person name="Becker E.A."/>
            <person name="Seitzer P.M."/>
            <person name="Tritt A."/>
            <person name="Larsen D."/>
            <person name="Krusor M."/>
            <person name="Yao A.I."/>
            <person name="Wu D."/>
            <person name="Madern D."/>
            <person name="Eisen J.A."/>
            <person name="Darling A.E."/>
            <person name="Facciotti M.T."/>
        </authorList>
    </citation>
    <scope>NUCLEOTIDE SEQUENCE [LARGE SCALE GENOMIC DNA]</scope>
    <source>
        <strain evidence="3 4">100A6</strain>
    </source>
</reference>
<proteinExistence type="predicted"/>
<dbReference type="InterPro" id="IPR018977">
    <property type="entry name" value="NurA_domain"/>
</dbReference>
<dbReference type="Proteomes" id="UP000011566">
    <property type="component" value="Unassembled WGS sequence"/>
</dbReference>
<evidence type="ECO:0000259" key="2">
    <source>
        <dbReference type="SMART" id="SM00933"/>
    </source>
</evidence>
<keyword evidence="4" id="KW-1185">Reference proteome</keyword>
<dbReference type="eggNOG" id="arCOG00367">
    <property type="taxonomic scope" value="Archaea"/>
</dbReference>
<dbReference type="AlphaFoldDB" id="M0M860"/>
<evidence type="ECO:0000313" key="4">
    <source>
        <dbReference type="Proteomes" id="UP000011566"/>
    </source>
</evidence>
<dbReference type="RefSeq" id="WP_007689695.1">
    <property type="nucleotide sequence ID" value="NZ_AJRK01000420.1"/>
</dbReference>
<feature type="domain" description="NurA" evidence="2">
    <location>
        <begin position="71"/>
        <end position="394"/>
    </location>
</feature>
<organism evidence="3 4">
    <name type="scientific">Halococcus hamelinensis 100A6</name>
    <dbReference type="NCBI Taxonomy" id="1132509"/>
    <lineage>
        <taxon>Archaea</taxon>
        <taxon>Methanobacteriati</taxon>
        <taxon>Methanobacteriota</taxon>
        <taxon>Stenosarchaea group</taxon>
        <taxon>Halobacteria</taxon>
        <taxon>Halobacteriales</taxon>
        <taxon>Halococcaceae</taxon>
        <taxon>Halococcus</taxon>
    </lineage>
</organism>
<name>M0M860_9EURY</name>
<dbReference type="OrthoDB" id="190207at2157"/>
<gene>
    <name evidence="3" type="ORF">C447_00340</name>
</gene>